<keyword evidence="3" id="KW-1185">Reference proteome</keyword>
<gene>
    <name evidence="2" type="ORF">GUJ93_ZPchr0004g39743</name>
</gene>
<dbReference type="OrthoDB" id="1727351at2759"/>
<dbReference type="GO" id="GO:0006412">
    <property type="term" value="P:translation"/>
    <property type="evidence" value="ECO:0007669"/>
    <property type="project" value="InterPro"/>
</dbReference>
<sequence length="98" mass="10837">MRPCPHAPTLGSSTVASPPADHLRPLTPNFHTKKKVLEKMSILSSKQLRNEVASFTTHLMPHSSSRRRKGSAAWTLSRRSPRSRCPNHVASPSCATRL</sequence>
<feature type="region of interest" description="Disordered" evidence="1">
    <location>
        <begin position="1"/>
        <end position="26"/>
    </location>
</feature>
<dbReference type="GO" id="GO:0003735">
    <property type="term" value="F:structural constituent of ribosome"/>
    <property type="evidence" value="ECO:0007669"/>
    <property type="project" value="InterPro"/>
</dbReference>
<organism evidence="2 3">
    <name type="scientific">Zizania palustris</name>
    <name type="common">Northern wild rice</name>
    <dbReference type="NCBI Taxonomy" id="103762"/>
    <lineage>
        <taxon>Eukaryota</taxon>
        <taxon>Viridiplantae</taxon>
        <taxon>Streptophyta</taxon>
        <taxon>Embryophyta</taxon>
        <taxon>Tracheophyta</taxon>
        <taxon>Spermatophyta</taxon>
        <taxon>Magnoliopsida</taxon>
        <taxon>Liliopsida</taxon>
        <taxon>Poales</taxon>
        <taxon>Poaceae</taxon>
        <taxon>BOP clade</taxon>
        <taxon>Oryzoideae</taxon>
        <taxon>Oryzeae</taxon>
        <taxon>Zizaniinae</taxon>
        <taxon>Zizania</taxon>
    </lineage>
</organism>
<accession>A0A8J5SBM0</accession>
<dbReference type="Proteomes" id="UP000729402">
    <property type="component" value="Unassembled WGS sequence"/>
</dbReference>
<proteinExistence type="predicted"/>
<reference evidence="2" key="1">
    <citation type="journal article" date="2021" name="bioRxiv">
        <title>Whole Genome Assembly and Annotation of Northern Wild Rice, Zizania palustris L., Supports a Whole Genome Duplication in the Zizania Genus.</title>
        <authorList>
            <person name="Haas M."/>
            <person name="Kono T."/>
            <person name="Macchietto M."/>
            <person name="Millas R."/>
            <person name="McGilp L."/>
            <person name="Shao M."/>
            <person name="Duquette J."/>
            <person name="Hirsch C.N."/>
            <person name="Kimball J."/>
        </authorList>
    </citation>
    <scope>NUCLEOTIDE SEQUENCE</scope>
    <source>
        <tissue evidence="2">Fresh leaf tissue</tissue>
    </source>
</reference>
<name>A0A8J5SBM0_ZIZPA</name>
<protein>
    <submittedName>
        <fullName evidence="2">Uncharacterized protein</fullName>
    </submittedName>
</protein>
<dbReference type="EMBL" id="JAAALK010000285">
    <property type="protein sequence ID" value="KAG8064962.1"/>
    <property type="molecule type" value="Genomic_DNA"/>
</dbReference>
<evidence type="ECO:0000313" key="3">
    <source>
        <dbReference type="Proteomes" id="UP000729402"/>
    </source>
</evidence>
<comment type="caution">
    <text evidence="2">The sequence shown here is derived from an EMBL/GenBank/DDBJ whole genome shotgun (WGS) entry which is preliminary data.</text>
</comment>
<reference evidence="2" key="2">
    <citation type="submission" date="2021-02" db="EMBL/GenBank/DDBJ databases">
        <authorList>
            <person name="Kimball J.A."/>
            <person name="Haas M.W."/>
            <person name="Macchietto M."/>
            <person name="Kono T."/>
            <person name="Duquette J."/>
            <person name="Shao M."/>
        </authorList>
    </citation>
    <scope>NUCLEOTIDE SEQUENCE</scope>
    <source>
        <tissue evidence="2">Fresh leaf tissue</tissue>
    </source>
</reference>
<dbReference type="Pfam" id="PF00833">
    <property type="entry name" value="Ribosomal_S17e"/>
    <property type="match status" value="1"/>
</dbReference>
<dbReference type="GO" id="GO:0005840">
    <property type="term" value="C:ribosome"/>
    <property type="evidence" value="ECO:0007669"/>
    <property type="project" value="InterPro"/>
</dbReference>
<evidence type="ECO:0000313" key="2">
    <source>
        <dbReference type="EMBL" id="KAG8064962.1"/>
    </source>
</evidence>
<evidence type="ECO:0000256" key="1">
    <source>
        <dbReference type="SAM" id="MobiDB-lite"/>
    </source>
</evidence>
<dbReference type="InterPro" id="IPR001210">
    <property type="entry name" value="Ribosomal_eS17"/>
</dbReference>
<feature type="region of interest" description="Disordered" evidence="1">
    <location>
        <begin position="56"/>
        <end position="98"/>
    </location>
</feature>
<dbReference type="AlphaFoldDB" id="A0A8J5SBM0"/>